<evidence type="ECO:0000256" key="7">
    <source>
        <dbReference type="ARBA" id="ARBA00022842"/>
    </source>
</evidence>
<proteinExistence type="predicted"/>
<dbReference type="InterPro" id="IPR011005">
    <property type="entry name" value="Dihydropteroate_synth-like_sf"/>
</dbReference>
<evidence type="ECO:0000259" key="9">
    <source>
        <dbReference type="PROSITE" id="PS50972"/>
    </source>
</evidence>
<dbReference type="InterPro" id="IPR006390">
    <property type="entry name" value="DHP_synth_dom"/>
</dbReference>
<keyword evidence="7" id="KW-0460">Magnesium</keyword>
<dbReference type="AlphaFoldDB" id="A0A8J7Q9P1"/>
<dbReference type="Pfam" id="PF00809">
    <property type="entry name" value="Pterin_bind"/>
    <property type="match status" value="1"/>
</dbReference>
<dbReference type="Gene3D" id="3.20.20.20">
    <property type="entry name" value="Dihydropteroate synthase-like"/>
    <property type="match status" value="1"/>
</dbReference>
<evidence type="ECO:0000313" key="10">
    <source>
        <dbReference type="EMBL" id="MBO1320292.1"/>
    </source>
</evidence>
<protein>
    <recommendedName>
        <fullName evidence="4">dihydropteroate synthase</fullName>
        <ecNumber evidence="4">2.5.1.15</ecNumber>
    </recommendedName>
</protein>
<evidence type="ECO:0000256" key="4">
    <source>
        <dbReference type="ARBA" id="ARBA00012458"/>
    </source>
</evidence>
<gene>
    <name evidence="10" type="primary">folP</name>
    <name evidence="10" type="ORF">J3U88_17590</name>
</gene>
<keyword evidence="6" id="KW-0479">Metal-binding</keyword>
<evidence type="ECO:0000256" key="6">
    <source>
        <dbReference type="ARBA" id="ARBA00022723"/>
    </source>
</evidence>
<dbReference type="PROSITE" id="PS00793">
    <property type="entry name" value="DHPS_2"/>
    <property type="match status" value="1"/>
</dbReference>
<organism evidence="10 11">
    <name type="scientific">Acanthopleuribacter pedis</name>
    <dbReference type="NCBI Taxonomy" id="442870"/>
    <lineage>
        <taxon>Bacteria</taxon>
        <taxon>Pseudomonadati</taxon>
        <taxon>Acidobacteriota</taxon>
        <taxon>Holophagae</taxon>
        <taxon>Acanthopleuribacterales</taxon>
        <taxon>Acanthopleuribacteraceae</taxon>
        <taxon>Acanthopleuribacter</taxon>
    </lineage>
</organism>
<dbReference type="GO" id="GO:0004156">
    <property type="term" value="F:dihydropteroate synthase activity"/>
    <property type="evidence" value="ECO:0007669"/>
    <property type="project" value="UniProtKB-EC"/>
</dbReference>
<name>A0A8J7Q9P1_9BACT</name>
<dbReference type="GO" id="GO:0046872">
    <property type="term" value="F:metal ion binding"/>
    <property type="evidence" value="ECO:0007669"/>
    <property type="project" value="UniProtKB-KW"/>
</dbReference>
<dbReference type="EC" id="2.5.1.15" evidence="4"/>
<dbReference type="InterPro" id="IPR045031">
    <property type="entry name" value="DHP_synth-like"/>
</dbReference>
<evidence type="ECO:0000256" key="5">
    <source>
        <dbReference type="ARBA" id="ARBA00022679"/>
    </source>
</evidence>
<dbReference type="RefSeq" id="WP_207860246.1">
    <property type="nucleotide sequence ID" value="NZ_JAFREP010000016.1"/>
</dbReference>
<feature type="domain" description="Pterin-binding" evidence="9">
    <location>
        <begin position="16"/>
        <end position="275"/>
    </location>
</feature>
<dbReference type="PANTHER" id="PTHR20941">
    <property type="entry name" value="FOLATE SYNTHESIS PROTEINS"/>
    <property type="match status" value="1"/>
</dbReference>
<dbReference type="PANTHER" id="PTHR20941:SF1">
    <property type="entry name" value="FOLIC ACID SYNTHESIS PROTEIN FOL1"/>
    <property type="match status" value="1"/>
</dbReference>
<evidence type="ECO:0000256" key="8">
    <source>
        <dbReference type="ARBA" id="ARBA00022909"/>
    </source>
</evidence>
<sequence length="289" mass="31008">MEWCCGSFRLDLTRGPLLMAIINATPDSFSDGYPDPERACARAERLVAEGADILDVGGESTRPGAEAVPAAEEIARVVPVIERLADRFAVPISVDTQKAAVAEAAVAAGASIVNGVSASLDVASMKGLLQRYDVGYVAMHMRARPAVMQQAVHYDDVVAEVTDSLGKVRDELTEAGVASRRVLYDPGIGFGKKLAHNLALLRAAPSMADALGRPLLMGISRKSWIRDLFHRDMDKSAASLEWRDAVTAMASLLLPFPAVAVHRVHQVEWLKAGLTLREELGETAPVLSE</sequence>
<dbReference type="PROSITE" id="PS50972">
    <property type="entry name" value="PTERIN_BINDING"/>
    <property type="match status" value="1"/>
</dbReference>
<dbReference type="GO" id="GO:0046654">
    <property type="term" value="P:tetrahydrofolate biosynthetic process"/>
    <property type="evidence" value="ECO:0007669"/>
    <property type="project" value="TreeGrafter"/>
</dbReference>
<evidence type="ECO:0000256" key="2">
    <source>
        <dbReference type="ARBA" id="ARBA00001946"/>
    </source>
</evidence>
<dbReference type="Proteomes" id="UP000664417">
    <property type="component" value="Unassembled WGS sequence"/>
</dbReference>
<dbReference type="GO" id="GO:0046656">
    <property type="term" value="P:folic acid biosynthetic process"/>
    <property type="evidence" value="ECO:0007669"/>
    <property type="project" value="UniProtKB-KW"/>
</dbReference>
<dbReference type="SUPFAM" id="SSF51717">
    <property type="entry name" value="Dihydropteroate synthetase-like"/>
    <property type="match status" value="1"/>
</dbReference>
<comment type="cofactor">
    <cofactor evidence="2">
        <name>Mg(2+)</name>
        <dbReference type="ChEBI" id="CHEBI:18420"/>
    </cofactor>
</comment>
<dbReference type="EMBL" id="JAFREP010000016">
    <property type="protein sequence ID" value="MBO1320292.1"/>
    <property type="molecule type" value="Genomic_DNA"/>
</dbReference>
<dbReference type="NCBIfam" id="TIGR01496">
    <property type="entry name" value="DHPS"/>
    <property type="match status" value="1"/>
</dbReference>
<comment type="caution">
    <text evidence="10">The sequence shown here is derived from an EMBL/GenBank/DDBJ whole genome shotgun (WGS) entry which is preliminary data.</text>
</comment>
<keyword evidence="5 10" id="KW-0808">Transferase</keyword>
<comment type="catalytic activity">
    <reaction evidence="1">
        <text>(7,8-dihydropterin-6-yl)methyl diphosphate + 4-aminobenzoate = 7,8-dihydropteroate + diphosphate</text>
        <dbReference type="Rhea" id="RHEA:19949"/>
        <dbReference type="ChEBI" id="CHEBI:17836"/>
        <dbReference type="ChEBI" id="CHEBI:17839"/>
        <dbReference type="ChEBI" id="CHEBI:33019"/>
        <dbReference type="ChEBI" id="CHEBI:72950"/>
        <dbReference type="EC" id="2.5.1.15"/>
    </reaction>
</comment>
<evidence type="ECO:0000313" key="11">
    <source>
        <dbReference type="Proteomes" id="UP000664417"/>
    </source>
</evidence>
<keyword evidence="11" id="KW-1185">Reference proteome</keyword>
<evidence type="ECO:0000256" key="3">
    <source>
        <dbReference type="ARBA" id="ARBA00004763"/>
    </source>
</evidence>
<keyword evidence="8" id="KW-0289">Folate biosynthesis</keyword>
<dbReference type="GO" id="GO:0005829">
    <property type="term" value="C:cytosol"/>
    <property type="evidence" value="ECO:0007669"/>
    <property type="project" value="TreeGrafter"/>
</dbReference>
<comment type="pathway">
    <text evidence="3">Cofactor biosynthesis; tetrahydrofolate biosynthesis; 7,8-dihydrofolate from 2-amino-4-hydroxy-6-hydroxymethyl-7,8-dihydropteridine diphosphate and 4-aminobenzoate: step 1/2.</text>
</comment>
<reference evidence="10" key="1">
    <citation type="submission" date="2021-03" db="EMBL/GenBank/DDBJ databases">
        <authorList>
            <person name="Wang G."/>
        </authorList>
    </citation>
    <scope>NUCLEOTIDE SEQUENCE</scope>
    <source>
        <strain evidence="10">KCTC 12899</strain>
    </source>
</reference>
<dbReference type="InterPro" id="IPR000489">
    <property type="entry name" value="Pterin-binding_dom"/>
</dbReference>
<accession>A0A8J7Q9P1</accession>
<evidence type="ECO:0000256" key="1">
    <source>
        <dbReference type="ARBA" id="ARBA00000012"/>
    </source>
</evidence>